<keyword evidence="5" id="KW-0998">Cell outer membrane</keyword>
<evidence type="ECO:0000313" key="8">
    <source>
        <dbReference type="EMBL" id="MEX6688688.1"/>
    </source>
</evidence>
<evidence type="ECO:0000313" key="9">
    <source>
        <dbReference type="Proteomes" id="UP001560573"/>
    </source>
</evidence>
<evidence type="ECO:0000256" key="1">
    <source>
        <dbReference type="ARBA" id="ARBA00004442"/>
    </source>
</evidence>
<dbReference type="Pfam" id="PF14322">
    <property type="entry name" value="SusD-like_3"/>
    <property type="match status" value="1"/>
</dbReference>
<evidence type="ECO:0000256" key="2">
    <source>
        <dbReference type="ARBA" id="ARBA00006275"/>
    </source>
</evidence>
<protein>
    <submittedName>
        <fullName evidence="8">RagB/SusD family nutrient uptake outer membrane protein</fullName>
    </submittedName>
</protein>
<comment type="subcellular location">
    <subcellularLocation>
        <location evidence="1">Cell outer membrane</location>
    </subcellularLocation>
</comment>
<keyword evidence="4" id="KW-0472">Membrane</keyword>
<keyword evidence="3" id="KW-0732">Signal</keyword>
<reference evidence="8 9" key="1">
    <citation type="submission" date="2023-07" db="EMBL/GenBank/DDBJ databases">
        <authorList>
            <person name="Lian W.-H."/>
        </authorList>
    </citation>
    <scope>NUCLEOTIDE SEQUENCE [LARGE SCALE GENOMIC DNA]</scope>
    <source>
        <strain evidence="8 9">SYSU DXS3180</strain>
    </source>
</reference>
<feature type="domain" description="SusD-like N-terminal" evidence="7">
    <location>
        <begin position="92"/>
        <end position="205"/>
    </location>
</feature>
<dbReference type="InterPro" id="IPR011990">
    <property type="entry name" value="TPR-like_helical_dom_sf"/>
</dbReference>
<evidence type="ECO:0000259" key="6">
    <source>
        <dbReference type="Pfam" id="PF07980"/>
    </source>
</evidence>
<dbReference type="Pfam" id="PF07980">
    <property type="entry name" value="SusD_RagB"/>
    <property type="match status" value="1"/>
</dbReference>
<dbReference type="SUPFAM" id="SSF48452">
    <property type="entry name" value="TPR-like"/>
    <property type="match status" value="1"/>
</dbReference>
<dbReference type="Proteomes" id="UP001560573">
    <property type="component" value="Unassembled WGS sequence"/>
</dbReference>
<evidence type="ECO:0000259" key="7">
    <source>
        <dbReference type="Pfam" id="PF14322"/>
    </source>
</evidence>
<evidence type="ECO:0000256" key="4">
    <source>
        <dbReference type="ARBA" id="ARBA00023136"/>
    </source>
</evidence>
<dbReference type="Gene3D" id="1.25.40.390">
    <property type="match status" value="1"/>
</dbReference>
<dbReference type="RefSeq" id="WP_369330097.1">
    <property type="nucleotide sequence ID" value="NZ_JAULBC010000004.1"/>
</dbReference>
<keyword evidence="9" id="KW-1185">Reference proteome</keyword>
<evidence type="ECO:0000256" key="3">
    <source>
        <dbReference type="ARBA" id="ARBA00022729"/>
    </source>
</evidence>
<dbReference type="PROSITE" id="PS51257">
    <property type="entry name" value="PROKAR_LIPOPROTEIN"/>
    <property type="match status" value="1"/>
</dbReference>
<comment type="similarity">
    <text evidence="2">Belongs to the SusD family.</text>
</comment>
<accession>A0ABV3ZFU6</accession>
<organism evidence="8 9">
    <name type="scientific">Danxiaibacter flavus</name>
    <dbReference type="NCBI Taxonomy" id="3049108"/>
    <lineage>
        <taxon>Bacteria</taxon>
        <taxon>Pseudomonadati</taxon>
        <taxon>Bacteroidota</taxon>
        <taxon>Chitinophagia</taxon>
        <taxon>Chitinophagales</taxon>
        <taxon>Chitinophagaceae</taxon>
        <taxon>Danxiaibacter</taxon>
    </lineage>
</organism>
<proteinExistence type="inferred from homology"/>
<gene>
    <name evidence="8" type="ORF">QTN47_14330</name>
</gene>
<dbReference type="InterPro" id="IPR033985">
    <property type="entry name" value="SusD-like_N"/>
</dbReference>
<dbReference type="InterPro" id="IPR012944">
    <property type="entry name" value="SusD_RagB_dom"/>
</dbReference>
<feature type="domain" description="RagB/SusD" evidence="6">
    <location>
        <begin position="369"/>
        <end position="530"/>
    </location>
</feature>
<sequence>MKHSIIIIQVFIVAAIFTSTSCTKFLQETPKSNMPASEYYQTTEQALSALNYLYDKGTGIPSFYSVRGGLYDASNSFTFDNMSGLANNVVAQNTSIRNFASLTQGPDNCANYLGGIWRNFYSSIADANSIIANVENNGNINAEAQKKILATAKFFRAANYYYLIRLFGAVPLILKPYTSLDNIYMPRTSVDSVYNSITEDLNWALTNGMLADVPMGFNGNNISRGTVQVMLSEVYLTMAGYPLQKGVEYYKKALNTAKELLNSGGGYALFTSSGRLTPFDKLRLSDYDKGSEYLFFIEYDPSIQQSPFPQYSFPNTFPSPIPSTNLKIQYSLVLSTWTPSTQLLKMYDSANDIRRHEKQFYSTSFVYKSTASSDDTAISFSAMPYRWYDSAALFMTGASGKYTAIYRMADAYLIAAEAANELGEDPTPYLQPIIHRAYINMPAIPGDAAGRKNFILAERCRELAMEGHFWFDMLRTRLYPDVSGTNPTFSALIGHSNGRGQFYTTKDLLLPLPPTEMQRNPNLQPQNPMYE</sequence>
<name>A0ABV3ZFU6_9BACT</name>
<evidence type="ECO:0000256" key="5">
    <source>
        <dbReference type="ARBA" id="ARBA00023237"/>
    </source>
</evidence>
<dbReference type="EMBL" id="JAULBC010000004">
    <property type="protein sequence ID" value="MEX6688688.1"/>
    <property type="molecule type" value="Genomic_DNA"/>
</dbReference>
<comment type="caution">
    <text evidence="8">The sequence shown here is derived from an EMBL/GenBank/DDBJ whole genome shotgun (WGS) entry which is preliminary data.</text>
</comment>